<dbReference type="GO" id="GO:0016887">
    <property type="term" value="F:ATP hydrolysis activity"/>
    <property type="evidence" value="ECO:0007669"/>
    <property type="project" value="InterPro"/>
</dbReference>
<dbReference type="EMBL" id="QFQP01000023">
    <property type="protein sequence ID" value="PZR08900.1"/>
    <property type="molecule type" value="Genomic_DNA"/>
</dbReference>
<dbReference type="GO" id="GO:0005524">
    <property type="term" value="F:ATP binding"/>
    <property type="evidence" value="ECO:0007669"/>
    <property type="project" value="InterPro"/>
</dbReference>
<evidence type="ECO:0000259" key="2">
    <source>
        <dbReference type="SMART" id="SM00382"/>
    </source>
</evidence>
<accession>A0A2W5T0Q8</accession>
<dbReference type="Proteomes" id="UP000249061">
    <property type="component" value="Unassembled WGS sequence"/>
</dbReference>
<feature type="domain" description="AAA+ ATPase" evidence="2">
    <location>
        <begin position="124"/>
        <end position="258"/>
    </location>
</feature>
<protein>
    <submittedName>
        <fullName evidence="3">Type IV pili twitching motility protein PilT</fullName>
    </submittedName>
</protein>
<comment type="similarity">
    <text evidence="1">Belongs to the GSP E family.</text>
</comment>
<evidence type="ECO:0000313" key="3">
    <source>
        <dbReference type="EMBL" id="PZR08900.1"/>
    </source>
</evidence>
<dbReference type="Gene3D" id="3.40.50.300">
    <property type="entry name" value="P-loop containing nucleotide triphosphate hydrolases"/>
    <property type="match status" value="1"/>
</dbReference>
<dbReference type="CDD" id="cd01131">
    <property type="entry name" value="PilT"/>
    <property type="match status" value="1"/>
</dbReference>
<organism evidence="3 4">
    <name type="scientific">Archangium gephyra</name>
    <dbReference type="NCBI Taxonomy" id="48"/>
    <lineage>
        <taxon>Bacteria</taxon>
        <taxon>Pseudomonadati</taxon>
        <taxon>Myxococcota</taxon>
        <taxon>Myxococcia</taxon>
        <taxon>Myxococcales</taxon>
        <taxon>Cystobacterineae</taxon>
        <taxon>Archangiaceae</taxon>
        <taxon>Archangium</taxon>
    </lineage>
</organism>
<dbReference type="PANTHER" id="PTHR30486">
    <property type="entry name" value="TWITCHING MOTILITY PROTEIN PILT"/>
    <property type="match status" value="1"/>
</dbReference>
<dbReference type="NCBIfam" id="TIGR01420">
    <property type="entry name" value="pilT_fam"/>
    <property type="match status" value="1"/>
</dbReference>
<proteinExistence type="inferred from homology"/>
<dbReference type="PANTHER" id="PTHR30486:SF6">
    <property type="entry name" value="TYPE IV PILUS RETRACTATION ATPASE PILT"/>
    <property type="match status" value="1"/>
</dbReference>
<evidence type="ECO:0000256" key="1">
    <source>
        <dbReference type="ARBA" id="ARBA00006611"/>
    </source>
</evidence>
<dbReference type="InterPro" id="IPR001482">
    <property type="entry name" value="T2SS/T4SS_dom"/>
</dbReference>
<reference evidence="3 4" key="1">
    <citation type="submission" date="2017-08" db="EMBL/GenBank/DDBJ databases">
        <title>Infants hospitalized years apart are colonized by the same room-sourced microbial strains.</title>
        <authorList>
            <person name="Brooks B."/>
            <person name="Olm M.R."/>
            <person name="Firek B.A."/>
            <person name="Baker R."/>
            <person name="Thomas B.C."/>
            <person name="Morowitz M.J."/>
            <person name="Banfield J.F."/>
        </authorList>
    </citation>
    <scope>NUCLEOTIDE SEQUENCE [LARGE SCALE GENOMIC DNA]</scope>
    <source>
        <strain evidence="3">S2_003_000_R2_14</strain>
    </source>
</reference>
<dbReference type="InterPro" id="IPR027417">
    <property type="entry name" value="P-loop_NTPase"/>
</dbReference>
<dbReference type="SUPFAM" id="SSF52540">
    <property type="entry name" value="P-loop containing nucleoside triphosphate hydrolases"/>
    <property type="match status" value="1"/>
</dbReference>
<dbReference type="Pfam" id="PF00437">
    <property type="entry name" value="T2SSE"/>
    <property type="match status" value="1"/>
</dbReference>
<gene>
    <name evidence="3" type="ORF">DI536_23710</name>
</gene>
<dbReference type="AlphaFoldDB" id="A0A2W5T0Q8"/>
<name>A0A2W5T0Q8_9BACT</name>
<dbReference type="SMART" id="SM00382">
    <property type="entry name" value="AAA"/>
    <property type="match status" value="1"/>
</dbReference>
<sequence>MARLDVLFRHLKESGSSDLHLAAGMAPHVRQHGVVAPVPDWEPFTDESLRSHLKELSNEKQWSHYESNLDLDFAYALPGVARFRANYFNQERGAAAVFRIIPERIRTLEELKAPAALSQLANLEQGLVLVTGPTGSGKSTTLAAIIDQVNTNSARHIITIEDPVEFVHQNKRSTLSQREVGVDTKGFSSALRSAIRQDPGVILVGEMRDMETISLAITAAEMGVLVFGTLHTNSAPKTIDRVIDAFPTDQQQQVRTMLSESLAAVVSQLLLRTPDGRGRVAVHEILLKTAGLPNVIREGNTPMISSIIQSGKAQGMQAMDDALYKLAQEKKIDAEDAFHKATNKARFEALLEGHV</sequence>
<dbReference type="InterPro" id="IPR003593">
    <property type="entry name" value="AAA+_ATPase"/>
</dbReference>
<dbReference type="InterPro" id="IPR050921">
    <property type="entry name" value="T4SS_GSP_E_ATPase"/>
</dbReference>
<dbReference type="InterPro" id="IPR006321">
    <property type="entry name" value="PilT/PilU"/>
</dbReference>
<evidence type="ECO:0000313" key="4">
    <source>
        <dbReference type="Proteomes" id="UP000249061"/>
    </source>
</evidence>
<dbReference type="Gene3D" id="3.30.450.90">
    <property type="match status" value="1"/>
</dbReference>
<comment type="caution">
    <text evidence="3">The sequence shown here is derived from an EMBL/GenBank/DDBJ whole genome shotgun (WGS) entry which is preliminary data.</text>
</comment>